<gene>
    <name evidence="2" type="ORF">SAMN05444164_4518</name>
</gene>
<feature type="transmembrane region" description="Helical" evidence="1">
    <location>
        <begin position="6"/>
        <end position="22"/>
    </location>
</feature>
<keyword evidence="1" id="KW-0812">Transmembrane</keyword>
<evidence type="ECO:0000256" key="1">
    <source>
        <dbReference type="SAM" id="Phobius"/>
    </source>
</evidence>
<sequence>MEWWYYALFAIAVIGCVFIVRARRGRNSSEDQELNRRIDEHVDRLDLTRRNRDRDS</sequence>
<accession>A0A1H5A008</accession>
<evidence type="ECO:0000313" key="2">
    <source>
        <dbReference type="EMBL" id="SED35248.1"/>
    </source>
</evidence>
<keyword evidence="1" id="KW-1133">Transmembrane helix</keyword>
<protein>
    <submittedName>
        <fullName evidence="2">Uncharacterized protein</fullName>
    </submittedName>
</protein>
<dbReference type="EMBL" id="FNTH01000001">
    <property type="protein sequence ID" value="SED35248.1"/>
    <property type="molecule type" value="Genomic_DNA"/>
</dbReference>
<evidence type="ECO:0000313" key="3">
    <source>
        <dbReference type="Proteomes" id="UP000198992"/>
    </source>
</evidence>
<dbReference type="AlphaFoldDB" id="A0A1H5A008"/>
<reference evidence="2 3" key="1">
    <citation type="submission" date="2016-10" db="EMBL/GenBank/DDBJ databases">
        <authorList>
            <person name="de Groot N.N."/>
        </authorList>
    </citation>
    <scope>NUCLEOTIDE SEQUENCE [LARGE SCALE GENOMIC DNA]</scope>
    <source>
        <strain evidence="2 3">MT12</strain>
    </source>
</reference>
<keyword evidence="1" id="KW-0472">Membrane</keyword>
<name>A0A1H5A008_9BRAD</name>
<dbReference type="Proteomes" id="UP000198992">
    <property type="component" value="Unassembled WGS sequence"/>
</dbReference>
<organism evidence="2 3">
    <name type="scientific">Bradyrhizobium erythrophlei</name>
    <dbReference type="NCBI Taxonomy" id="1437360"/>
    <lineage>
        <taxon>Bacteria</taxon>
        <taxon>Pseudomonadati</taxon>
        <taxon>Pseudomonadota</taxon>
        <taxon>Alphaproteobacteria</taxon>
        <taxon>Hyphomicrobiales</taxon>
        <taxon>Nitrobacteraceae</taxon>
        <taxon>Bradyrhizobium</taxon>
    </lineage>
</organism>
<proteinExistence type="predicted"/>